<dbReference type="PANTHER" id="PTHR47447:SF17">
    <property type="entry name" value="OS12G0638900 PROTEIN"/>
    <property type="match status" value="1"/>
</dbReference>
<name>A0ABD3NXC9_9STRA</name>
<proteinExistence type="predicted"/>
<protein>
    <recommendedName>
        <fullName evidence="6">Calmodulin</fullName>
    </recommendedName>
</protein>
<keyword evidence="1" id="KW-0677">Repeat</keyword>
<dbReference type="Proteomes" id="UP001516023">
    <property type="component" value="Unassembled WGS sequence"/>
</dbReference>
<reference evidence="4 5" key="1">
    <citation type="journal article" date="2020" name="G3 (Bethesda)">
        <title>Improved Reference Genome for Cyclotella cryptica CCMP332, a Model for Cell Wall Morphogenesis, Salinity Adaptation, and Lipid Production in Diatoms (Bacillariophyta).</title>
        <authorList>
            <person name="Roberts W.R."/>
            <person name="Downey K.M."/>
            <person name="Ruck E.C."/>
            <person name="Traller J.C."/>
            <person name="Alverson A.J."/>
        </authorList>
    </citation>
    <scope>NUCLEOTIDE SEQUENCE [LARGE SCALE GENOMIC DNA]</scope>
    <source>
        <strain evidence="4 5">CCMP332</strain>
    </source>
</reference>
<comment type="caution">
    <text evidence="4">The sequence shown here is derived from an EMBL/GenBank/DDBJ whole genome shotgun (WGS) entry which is preliminary data.</text>
</comment>
<evidence type="ECO:0000313" key="4">
    <source>
        <dbReference type="EMBL" id="KAL3780257.1"/>
    </source>
</evidence>
<dbReference type="InterPro" id="IPR002885">
    <property type="entry name" value="PPR_rpt"/>
</dbReference>
<organism evidence="4 5">
    <name type="scientific">Cyclotella cryptica</name>
    <dbReference type="NCBI Taxonomy" id="29204"/>
    <lineage>
        <taxon>Eukaryota</taxon>
        <taxon>Sar</taxon>
        <taxon>Stramenopiles</taxon>
        <taxon>Ochrophyta</taxon>
        <taxon>Bacillariophyta</taxon>
        <taxon>Coscinodiscophyceae</taxon>
        <taxon>Thalassiosirophycidae</taxon>
        <taxon>Stephanodiscales</taxon>
        <taxon>Stephanodiscaceae</taxon>
        <taxon>Cyclotella</taxon>
    </lineage>
</organism>
<accession>A0ABD3NXC9</accession>
<feature type="region of interest" description="Disordered" evidence="3">
    <location>
        <begin position="1"/>
        <end position="54"/>
    </location>
</feature>
<dbReference type="PROSITE" id="PS51375">
    <property type="entry name" value="PPR"/>
    <property type="match status" value="2"/>
</dbReference>
<evidence type="ECO:0008006" key="6">
    <source>
        <dbReference type="Google" id="ProtNLM"/>
    </source>
</evidence>
<feature type="compositionally biased region" description="Acidic residues" evidence="3">
    <location>
        <begin position="781"/>
        <end position="796"/>
    </location>
</feature>
<dbReference type="Gene3D" id="1.25.40.10">
    <property type="entry name" value="Tetratricopeptide repeat domain"/>
    <property type="match status" value="2"/>
</dbReference>
<evidence type="ECO:0000256" key="3">
    <source>
        <dbReference type="SAM" id="MobiDB-lite"/>
    </source>
</evidence>
<sequence>MQSQPQRSPFCRLRNAPTNEEAKKGLPPTTAQTAARSGQTLDTQFEGQERRVEEREYNERLIEIAKEEEHLKGELGLYFDKIRDIQTKIESSDKFQALLRDGKVDPKEIKEAAREAAKKAAAKDGIHHPPLPSWVQDRMTYDWGDALIDDLMGNSADLTSSPSPFPVFMGGEYGRLRRKVERILRLKEEERLLLGDRPVGMNEAEGNGTSELVMSASTTLDSESRQPPSYQQNSNVLSDKLISDLIRSHRDANGKRTTPIGLAASLQLLFQDLNIPRSELGVHSYVSLLTVCKNPWEARKVNEMRQADGVQSNEYFWSALVDVYARSGDYFGAENVLDEMLEETKKEYTQRMHAYMDDKKFKREKLDKPIAIPPLPAYTSFFSSCYKLIARPDVHPTIKADAAKRAWNRWKEMRICSIPPDAMAYGAMLRIFAAQGRAEKAVDLLEEIMSQMMMPVSAENVLNQKGIQDEILRSEEGDGDGWYDDREGNRVRVKPTTLLFTSALKSVAKSHEIASRFSGGKSRKNKRRESIASYHGRLARKIVILAEQAEVEQDDGFVSALMLRGGSRRFEYSTCYLLGVTGLALSREGNVPTFRTVEEDLADKHKAYENREYGTDTRILTTLLLANAKAMEPQGLGSMWAGKFNRGYLCENSLRWIEAYDQPKMRNMAIPGITSVEAGLTAEGWEPEDFDEDSKQLRKKSKFRMQQIADDGEGNQRDDLDPFFDGYDPDPDEIRSEYVPQLSGGNANRDWLSQLPGEPQQRELFYNSEVTTLESRVDSSPMDDEHEDDESDEDEEYTSHHDEEEIFENTTLEEKLARLRQDPDLADEDEEFNTLFEETMRQMAESKEDTNQDDDDLDGYIDEDEFNKLMEDTMRGMDDTDEDAEALDSIPGVATNNYAAFRAHLETELRAEGKHDVNEEEAQQLFAMMRTYYTDSSTIPNADFSQSGKDDTYMSSVLNDEGGDGALDNRSLSVHARANVGSDTEVKTPFGELLQPQMTERAPTDMSTTMMYADDFLQMVSSNVVSQSEDSTNSSLLAVEDASVDLSEVETTPMETTLQRERNLALEGEDPHIIELKQLLPGLPMNRLEKISDEFAAVLGYPSVLRLALVLRENMPDELSPQCLTRKNLANAQFLFTQASKSNVVDIHLLNAMLQVQTNASRIDPAIRFHEREFKNHNVSPTTHSDRLIMDMLIKKKRIDRAFKLKNKIEDEGRTLDLLSYGSLCRALRKQQQLGSALLLIKECISIHGSPPGEKSLKHVRDICRKHSLEKKVGLVEMIGKDHLEWLRKGKEHQKSRSRKGNSQVMFAKNRMLDI</sequence>
<dbReference type="PANTHER" id="PTHR47447">
    <property type="entry name" value="OS03G0856100 PROTEIN"/>
    <property type="match status" value="1"/>
</dbReference>
<dbReference type="InterPro" id="IPR011990">
    <property type="entry name" value="TPR-like_helical_dom_sf"/>
</dbReference>
<feature type="repeat" description="PPR" evidence="2">
    <location>
        <begin position="421"/>
        <end position="455"/>
    </location>
</feature>
<feature type="region of interest" description="Disordered" evidence="3">
    <location>
        <begin position="772"/>
        <end position="811"/>
    </location>
</feature>
<gene>
    <name evidence="4" type="ORF">HJC23_007039</name>
</gene>
<evidence type="ECO:0000256" key="2">
    <source>
        <dbReference type="PROSITE-ProRule" id="PRU00708"/>
    </source>
</evidence>
<dbReference type="EMBL" id="JABMIG020000356">
    <property type="protein sequence ID" value="KAL3780257.1"/>
    <property type="molecule type" value="Genomic_DNA"/>
</dbReference>
<feature type="compositionally biased region" description="Polar residues" evidence="3">
    <location>
        <begin position="29"/>
        <end position="46"/>
    </location>
</feature>
<feature type="repeat" description="PPR" evidence="2">
    <location>
        <begin position="313"/>
        <end position="343"/>
    </location>
</feature>
<dbReference type="Pfam" id="PF01535">
    <property type="entry name" value="PPR"/>
    <property type="match status" value="2"/>
</dbReference>
<feature type="region of interest" description="Disordered" evidence="3">
    <location>
        <begin position="708"/>
        <end position="754"/>
    </location>
</feature>
<evidence type="ECO:0000256" key="1">
    <source>
        <dbReference type="ARBA" id="ARBA00022737"/>
    </source>
</evidence>
<keyword evidence="5" id="KW-1185">Reference proteome</keyword>
<evidence type="ECO:0000313" key="5">
    <source>
        <dbReference type="Proteomes" id="UP001516023"/>
    </source>
</evidence>